<name>A0ABP6ZUA5_9ACTN</name>
<organism evidence="1 2">
    <name type="scientific">Nonomuraea rosea</name>
    <dbReference type="NCBI Taxonomy" id="638574"/>
    <lineage>
        <taxon>Bacteria</taxon>
        <taxon>Bacillati</taxon>
        <taxon>Actinomycetota</taxon>
        <taxon>Actinomycetes</taxon>
        <taxon>Streptosporangiales</taxon>
        <taxon>Streptosporangiaceae</taxon>
        <taxon>Nonomuraea</taxon>
    </lineage>
</organism>
<dbReference type="Proteomes" id="UP001500630">
    <property type="component" value="Unassembled WGS sequence"/>
</dbReference>
<gene>
    <name evidence="1" type="ORF">GCM10022419_126760</name>
</gene>
<evidence type="ECO:0000313" key="1">
    <source>
        <dbReference type="EMBL" id="GAA3619788.1"/>
    </source>
</evidence>
<proteinExistence type="predicted"/>
<sequence>MLGGGSLLGLSTLAGATTPAAAVSRTHVVRDYQPSRPHGWYQGSTVGGHVTSKDFEHNGKPYRVALLPISPSSDDPHLVYQDAPADPAVDFQRHLAEAFGAHYTFTYAGGLRGREEFRIQSHSVYTSRPAGNAAALDCGADLHVVYRPDPRKQDPAATDKLQWIQVVKSLGPPLDNLWRANPFYLAGGLTSVNGQNVCSFYDAPSVGVGRPEATVQFLAETFLVQDTGTRNAAGKAVVHVFGGLKWGWQVKLLQD</sequence>
<protein>
    <submittedName>
        <fullName evidence="1">Uncharacterized protein</fullName>
    </submittedName>
</protein>
<comment type="caution">
    <text evidence="1">The sequence shown here is derived from an EMBL/GenBank/DDBJ whole genome shotgun (WGS) entry which is preliminary data.</text>
</comment>
<evidence type="ECO:0000313" key="2">
    <source>
        <dbReference type="Proteomes" id="UP001500630"/>
    </source>
</evidence>
<dbReference type="EMBL" id="BAABDQ010000061">
    <property type="protein sequence ID" value="GAA3619788.1"/>
    <property type="molecule type" value="Genomic_DNA"/>
</dbReference>
<reference evidence="2" key="1">
    <citation type="journal article" date="2019" name="Int. J. Syst. Evol. Microbiol.">
        <title>The Global Catalogue of Microorganisms (GCM) 10K type strain sequencing project: providing services to taxonomists for standard genome sequencing and annotation.</title>
        <authorList>
            <consortium name="The Broad Institute Genomics Platform"/>
            <consortium name="The Broad Institute Genome Sequencing Center for Infectious Disease"/>
            <person name="Wu L."/>
            <person name="Ma J."/>
        </authorList>
    </citation>
    <scope>NUCLEOTIDE SEQUENCE [LARGE SCALE GENOMIC DNA]</scope>
    <source>
        <strain evidence="2">JCM 17326</strain>
    </source>
</reference>
<keyword evidence="2" id="KW-1185">Reference proteome</keyword>
<accession>A0ABP6ZUA5</accession>